<name>A0A512M9Q5_9BACT</name>
<protein>
    <submittedName>
        <fullName evidence="1">Uncharacterized protein</fullName>
    </submittedName>
</protein>
<accession>A0A512M9Q5</accession>
<dbReference type="InterPro" id="IPR006311">
    <property type="entry name" value="TAT_signal"/>
</dbReference>
<dbReference type="AlphaFoldDB" id="A0A512M9Q5"/>
<gene>
    <name evidence="1" type="ORF">BGE01nite_27610</name>
</gene>
<dbReference type="PROSITE" id="PS51318">
    <property type="entry name" value="TAT"/>
    <property type="match status" value="1"/>
</dbReference>
<reference evidence="1 2" key="1">
    <citation type="submission" date="2019-07" db="EMBL/GenBank/DDBJ databases">
        <title>Whole genome shotgun sequence of Brevifollis gellanilyticus NBRC 108608.</title>
        <authorList>
            <person name="Hosoyama A."/>
            <person name="Uohara A."/>
            <person name="Ohji S."/>
            <person name="Ichikawa N."/>
        </authorList>
    </citation>
    <scope>NUCLEOTIDE SEQUENCE [LARGE SCALE GENOMIC DNA]</scope>
    <source>
        <strain evidence="1 2">NBRC 108608</strain>
    </source>
</reference>
<dbReference type="RefSeq" id="WP_146851048.1">
    <property type="nucleotide sequence ID" value="NZ_BKAG01000018.1"/>
</dbReference>
<dbReference type="OrthoDB" id="253462at2"/>
<dbReference type="Proteomes" id="UP000321577">
    <property type="component" value="Unassembled WGS sequence"/>
</dbReference>
<organism evidence="1 2">
    <name type="scientific">Brevifollis gellanilyticus</name>
    <dbReference type="NCBI Taxonomy" id="748831"/>
    <lineage>
        <taxon>Bacteria</taxon>
        <taxon>Pseudomonadati</taxon>
        <taxon>Verrucomicrobiota</taxon>
        <taxon>Verrucomicrobiia</taxon>
        <taxon>Verrucomicrobiales</taxon>
        <taxon>Verrucomicrobiaceae</taxon>
    </lineage>
</organism>
<dbReference type="EMBL" id="BKAG01000018">
    <property type="protein sequence ID" value="GEP43470.1"/>
    <property type="molecule type" value="Genomic_DNA"/>
</dbReference>
<sequence>MRHHPSRRRFLEASALALGAPLFGQVPGDRPGQDAGVKVLNPRGRVPVSIIIDDSTCLVNLNKFAIPQFAAVNPGRYDHYPWKSWPDEIPDSFVRKFADWADENGVKGKYSIVPFPACVGRLDREIPGWTQKELKNSIDLVRERMMPSWDIHPEMVTHTRIIDTKTGHPYPEISPRFIENWDWCNGRSADEIADYMSYALTILKNIGLPCEGITTPGGFGGKARPQLAQASFEACRNVFQTEIPHYFRDLHASGTESVAPIVQNASGLDSDDPRCVVHVLGCTGDWTGGWDCVTPKGADAFIAEDGKTGRMVEVIQRGEPAIIVCHWTGIYWNGLEIGFEIFREVVKRLHATFDHLHWMKLSEIARYWAAKELTKITLKKDEELVMLQAPFACDEFTLSLPFAEGVPHWQPKAESEAQPLQKVDSKLHLKPGTWCREGEMTCACVKMPKGASSLSVRA</sequence>
<evidence type="ECO:0000313" key="1">
    <source>
        <dbReference type="EMBL" id="GEP43470.1"/>
    </source>
</evidence>
<evidence type="ECO:0000313" key="2">
    <source>
        <dbReference type="Proteomes" id="UP000321577"/>
    </source>
</evidence>
<comment type="caution">
    <text evidence="1">The sequence shown here is derived from an EMBL/GenBank/DDBJ whole genome shotgun (WGS) entry which is preliminary data.</text>
</comment>
<dbReference type="Gene3D" id="3.20.20.370">
    <property type="entry name" value="Glycoside hydrolase/deacetylase"/>
    <property type="match status" value="1"/>
</dbReference>
<keyword evidence="2" id="KW-1185">Reference proteome</keyword>
<proteinExistence type="predicted"/>